<evidence type="ECO:0000313" key="2">
    <source>
        <dbReference type="EMBL" id="JAD65784.1"/>
    </source>
</evidence>
<dbReference type="AlphaFoldDB" id="A0A0A9BPA1"/>
<reference evidence="2" key="2">
    <citation type="journal article" date="2015" name="Data Brief">
        <title>Shoot transcriptome of the giant reed, Arundo donax.</title>
        <authorList>
            <person name="Barrero R.A."/>
            <person name="Guerrero F.D."/>
            <person name="Moolhuijzen P."/>
            <person name="Goolsby J.A."/>
            <person name="Tidwell J."/>
            <person name="Bellgard S.E."/>
            <person name="Bellgard M.I."/>
        </authorList>
    </citation>
    <scope>NUCLEOTIDE SEQUENCE</scope>
    <source>
        <tissue evidence="2">Shoot tissue taken approximately 20 cm above the soil surface</tissue>
    </source>
</reference>
<proteinExistence type="predicted"/>
<name>A0A0A9BPA1_ARUDO</name>
<reference evidence="2" key="1">
    <citation type="submission" date="2014-09" db="EMBL/GenBank/DDBJ databases">
        <authorList>
            <person name="Magalhaes I.L.F."/>
            <person name="Oliveira U."/>
            <person name="Santos F.R."/>
            <person name="Vidigal T.H.D.A."/>
            <person name="Brescovit A.D."/>
            <person name="Santos A.J."/>
        </authorList>
    </citation>
    <scope>NUCLEOTIDE SEQUENCE</scope>
    <source>
        <tissue evidence="2">Shoot tissue taken approximately 20 cm above the soil surface</tissue>
    </source>
</reference>
<accession>A0A0A9BPA1</accession>
<dbReference type="EMBL" id="GBRH01232111">
    <property type="protein sequence ID" value="JAD65784.1"/>
    <property type="molecule type" value="Transcribed_RNA"/>
</dbReference>
<feature type="region of interest" description="Disordered" evidence="1">
    <location>
        <begin position="1"/>
        <end position="23"/>
    </location>
</feature>
<evidence type="ECO:0000256" key="1">
    <source>
        <dbReference type="SAM" id="MobiDB-lite"/>
    </source>
</evidence>
<organism evidence="2">
    <name type="scientific">Arundo donax</name>
    <name type="common">Giant reed</name>
    <name type="synonym">Donax arundinaceus</name>
    <dbReference type="NCBI Taxonomy" id="35708"/>
    <lineage>
        <taxon>Eukaryota</taxon>
        <taxon>Viridiplantae</taxon>
        <taxon>Streptophyta</taxon>
        <taxon>Embryophyta</taxon>
        <taxon>Tracheophyta</taxon>
        <taxon>Spermatophyta</taxon>
        <taxon>Magnoliopsida</taxon>
        <taxon>Liliopsida</taxon>
        <taxon>Poales</taxon>
        <taxon>Poaceae</taxon>
        <taxon>PACMAD clade</taxon>
        <taxon>Arundinoideae</taxon>
        <taxon>Arundineae</taxon>
        <taxon>Arundo</taxon>
    </lineage>
</organism>
<protein>
    <submittedName>
        <fullName evidence="2">Uncharacterized protein</fullName>
    </submittedName>
</protein>
<sequence>MARPPGAGPRWEDPTQRSPSASG</sequence>